<reference evidence="10 11" key="1">
    <citation type="submission" date="2020-05" db="EMBL/GenBank/DDBJ databases">
        <title>Identification and distribution of gene clusters putatively required for synthesis of sphingolipid metabolism inhibitors in phylogenetically diverse species of the filamentous fungus Fusarium.</title>
        <authorList>
            <person name="Kim H.-S."/>
            <person name="Busman M."/>
            <person name="Brown D.W."/>
            <person name="Divon H."/>
            <person name="Uhlig S."/>
            <person name="Proctor R.H."/>
        </authorList>
    </citation>
    <scope>NUCLEOTIDE SEQUENCE [LARGE SCALE GENOMIC DNA]</scope>
    <source>
        <strain evidence="10 11">NRRL 66333</strain>
    </source>
</reference>
<dbReference type="InterPro" id="IPR050360">
    <property type="entry name" value="MFS_Sugar_Transporters"/>
</dbReference>
<dbReference type="InterPro" id="IPR005828">
    <property type="entry name" value="MFS_sugar_transport-like"/>
</dbReference>
<evidence type="ECO:0000256" key="7">
    <source>
        <dbReference type="RuleBase" id="RU003346"/>
    </source>
</evidence>
<dbReference type="InterPro" id="IPR036259">
    <property type="entry name" value="MFS_trans_sf"/>
</dbReference>
<dbReference type="Pfam" id="PF00083">
    <property type="entry name" value="Sugar_tr"/>
    <property type="match status" value="1"/>
</dbReference>
<evidence type="ECO:0000256" key="2">
    <source>
        <dbReference type="ARBA" id="ARBA00010992"/>
    </source>
</evidence>
<dbReference type="PANTHER" id="PTHR48022:SF3">
    <property type="entry name" value="HEXOSE TRANSPORTER PROTEIN (AFU_ORTHOLOGUE AFUA_8G04480)-RELATED"/>
    <property type="match status" value="1"/>
</dbReference>
<evidence type="ECO:0000313" key="11">
    <source>
        <dbReference type="Proteomes" id="UP000547976"/>
    </source>
</evidence>
<accession>A0A8H5KGS9</accession>
<dbReference type="FunFam" id="1.20.1250.20:FF:000134">
    <property type="entry name" value="MFS sugar transporter protein"/>
    <property type="match status" value="1"/>
</dbReference>
<feature type="transmembrane region" description="Helical" evidence="8">
    <location>
        <begin position="133"/>
        <end position="154"/>
    </location>
</feature>
<keyword evidence="4 8" id="KW-0812">Transmembrane</keyword>
<dbReference type="InterPro" id="IPR005829">
    <property type="entry name" value="Sugar_transporter_CS"/>
</dbReference>
<evidence type="ECO:0000256" key="3">
    <source>
        <dbReference type="ARBA" id="ARBA00022448"/>
    </source>
</evidence>
<dbReference type="InterPro" id="IPR020846">
    <property type="entry name" value="MFS_dom"/>
</dbReference>
<protein>
    <submittedName>
        <fullName evidence="10">Hexose transporter</fullName>
    </submittedName>
</protein>
<evidence type="ECO:0000256" key="1">
    <source>
        <dbReference type="ARBA" id="ARBA00004141"/>
    </source>
</evidence>
<dbReference type="RefSeq" id="XP_036530435.1">
    <property type="nucleotide sequence ID" value="XM_036679065.1"/>
</dbReference>
<keyword evidence="6 8" id="KW-0472">Membrane</keyword>
<dbReference type="PROSITE" id="PS00216">
    <property type="entry name" value="SUGAR_TRANSPORT_1"/>
    <property type="match status" value="1"/>
</dbReference>
<feature type="domain" description="Major facilitator superfamily (MFS) profile" evidence="9">
    <location>
        <begin position="40"/>
        <end position="478"/>
    </location>
</feature>
<name>A0A8H5KGS9_GIBSU</name>
<feature type="transmembrane region" description="Helical" evidence="8">
    <location>
        <begin position="327"/>
        <end position="348"/>
    </location>
</feature>
<dbReference type="PROSITE" id="PS50850">
    <property type="entry name" value="MFS"/>
    <property type="match status" value="1"/>
</dbReference>
<organism evidence="10 11">
    <name type="scientific">Gibberella subglutinans</name>
    <name type="common">Fusarium subglutinans</name>
    <dbReference type="NCBI Taxonomy" id="42677"/>
    <lineage>
        <taxon>Eukaryota</taxon>
        <taxon>Fungi</taxon>
        <taxon>Dikarya</taxon>
        <taxon>Ascomycota</taxon>
        <taxon>Pezizomycotina</taxon>
        <taxon>Sordariomycetes</taxon>
        <taxon>Hypocreomycetidae</taxon>
        <taxon>Hypocreales</taxon>
        <taxon>Nectriaceae</taxon>
        <taxon>Fusarium</taxon>
        <taxon>Fusarium fujikuroi species complex</taxon>
    </lineage>
</organism>
<dbReference type="NCBIfam" id="TIGR00879">
    <property type="entry name" value="SP"/>
    <property type="match status" value="1"/>
</dbReference>
<evidence type="ECO:0000256" key="8">
    <source>
        <dbReference type="SAM" id="Phobius"/>
    </source>
</evidence>
<evidence type="ECO:0000256" key="6">
    <source>
        <dbReference type="ARBA" id="ARBA00023136"/>
    </source>
</evidence>
<feature type="transmembrane region" description="Helical" evidence="8">
    <location>
        <begin position="200"/>
        <end position="219"/>
    </location>
</feature>
<sequence>MRAKGATPKADTTVDYQLGSVLPLDRPWYRQAHLLRLNFIILSLVLFSSANGYDGSLMNGLQALPKWNVFMNMPTGAWLGFINAIYWAMNGIAFFIAAWTSNIYGRKSGVYAGYVCLVAGTVLQTAAHNPGAFIAARGLLGAAAGLYTSSAPLLINEIAYPTHRAIAASCFQCGFYLGSVVSAWVTFATRNYVSSWDWRLPSLLQILLPALAFPGFFMAPESPRWLVSKDRIEEARQVISKHHAGGDDTAQLVELETEEIINTIKAEQAAHSSSSYSDMFKTKGNRWRLLISVTLGIISQWSGNGVVSYYLALVLKTVGITSVTDQTLISACLQVWNLLWAVGAAVSVEKLGRRPLFLTSAVTMLVSYIIITGLSGSFANTGSSAVGTAVIPMLFIFFAGYDIALTPLVISYPVEIWQFRLRSRGFSVLWLSGILAGIFNMFVNPIALESIGWKYYFIFIVFLIGFLVIAYFCYPETKGRTLEQMAFIFDGEDAEMLPSDKKAKSITVEMQDEKGV</sequence>
<keyword evidence="5 8" id="KW-1133">Transmembrane helix</keyword>
<dbReference type="InterPro" id="IPR003663">
    <property type="entry name" value="Sugar/inositol_transpt"/>
</dbReference>
<feature type="transmembrane region" description="Helical" evidence="8">
    <location>
        <begin position="455"/>
        <end position="474"/>
    </location>
</feature>
<keyword evidence="11" id="KW-1185">Reference proteome</keyword>
<dbReference type="PANTHER" id="PTHR48022">
    <property type="entry name" value="PLASTIDIC GLUCOSE TRANSPORTER 4"/>
    <property type="match status" value="1"/>
</dbReference>
<keyword evidence="3 7" id="KW-0813">Transport</keyword>
<feature type="transmembrane region" description="Helical" evidence="8">
    <location>
        <begin position="355"/>
        <end position="378"/>
    </location>
</feature>
<dbReference type="OrthoDB" id="6133115at2759"/>
<comment type="caution">
    <text evidence="10">The sequence shown here is derived from an EMBL/GenBank/DDBJ whole genome shotgun (WGS) entry which is preliminary data.</text>
</comment>
<dbReference type="GeneID" id="59313783"/>
<feature type="transmembrane region" description="Helical" evidence="8">
    <location>
        <begin position="289"/>
        <end position="315"/>
    </location>
</feature>
<feature type="transmembrane region" description="Helical" evidence="8">
    <location>
        <begin position="73"/>
        <end position="97"/>
    </location>
</feature>
<dbReference type="Gene3D" id="1.20.1250.20">
    <property type="entry name" value="MFS general substrate transporter like domains"/>
    <property type="match status" value="1"/>
</dbReference>
<evidence type="ECO:0000259" key="9">
    <source>
        <dbReference type="PROSITE" id="PS50850"/>
    </source>
</evidence>
<proteinExistence type="inferred from homology"/>
<evidence type="ECO:0000256" key="4">
    <source>
        <dbReference type="ARBA" id="ARBA00022692"/>
    </source>
</evidence>
<dbReference type="AlphaFoldDB" id="A0A8H5KGS9"/>
<comment type="similarity">
    <text evidence="2 7">Belongs to the major facilitator superfamily. Sugar transporter (TC 2.A.1.1) family.</text>
</comment>
<dbReference type="EMBL" id="JAAOAV010000598">
    <property type="protein sequence ID" value="KAF5573552.1"/>
    <property type="molecule type" value="Genomic_DNA"/>
</dbReference>
<feature type="transmembrane region" description="Helical" evidence="8">
    <location>
        <begin position="426"/>
        <end position="443"/>
    </location>
</feature>
<gene>
    <name evidence="10" type="ORF">FSUBG_14107</name>
</gene>
<dbReference type="GO" id="GO:0005351">
    <property type="term" value="F:carbohydrate:proton symporter activity"/>
    <property type="evidence" value="ECO:0007669"/>
    <property type="project" value="TreeGrafter"/>
</dbReference>
<dbReference type="SUPFAM" id="SSF103473">
    <property type="entry name" value="MFS general substrate transporter"/>
    <property type="match status" value="1"/>
</dbReference>
<feature type="transmembrane region" description="Helical" evidence="8">
    <location>
        <begin position="34"/>
        <end position="53"/>
    </location>
</feature>
<dbReference type="PROSITE" id="PS00217">
    <property type="entry name" value="SUGAR_TRANSPORT_2"/>
    <property type="match status" value="1"/>
</dbReference>
<comment type="subcellular location">
    <subcellularLocation>
        <location evidence="1">Membrane</location>
        <topology evidence="1">Multi-pass membrane protein</topology>
    </subcellularLocation>
</comment>
<evidence type="ECO:0000256" key="5">
    <source>
        <dbReference type="ARBA" id="ARBA00022989"/>
    </source>
</evidence>
<feature type="transmembrane region" description="Helical" evidence="8">
    <location>
        <begin position="390"/>
        <end position="414"/>
    </location>
</feature>
<evidence type="ECO:0000313" key="10">
    <source>
        <dbReference type="EMBL" id="KAF5573552.1"/>
    </source>
</evidence>
<dbReference type="GO" id="GO:0016020">
    <property type="term" value="C:membrane"/>
    <property type="evidence" value="ECO:0007669"/>
    <property type="project" value="UniProtKB-SubCell"/>
</dbReference>
<feature type="transmembrane region" description="Helical" evidence="8">
    <location>
        <begin position="109"/>
        <end position="127"/>
    </location>
</feature>
<dbReference type="Proteomes" id="UP000547976">
    <property type="component" value="Unassembled WGS sequence"/>
</dbReference>
<feature type="transmembrane region" description="Helical" evidence="8">
    <location>
        <begin position="166"/>
        <end position="188"/>
    </location>
</feature>